<dbReference type="PANTHER" id="PTHR14270">
    <property type="entry name" value="NONSENSE-MEDIATED MRNA DECAY FACTOR SMG9"/>
    <property type="match status" value="1"/>
</dbReference>
<evidence type="ECO:0000256" key="1">
    <source>
        <dbReference type="ARBA" id="ARBA00007712"/>
    </source>
</evidence>
<dbReference type="Proteomes" id="UP001152759">
    <property type="component" value="Chromosome 7"/>
</dbReference>
<feature type="compositionally biased region" description="Polar residues" evidence="3">
    <location>
        <begin position="57"/>
        <end position="70"/>
    </location>
</feature>
<comment type="similarity">
    <text evidence="1">Belongs to the SMG9 family.</text>
</comment>
<proteinExistence type="inferred from homology"/>
<reference evidence="4" key="1">
    <citation type="submission" date="2021-12" db="EMBL/GenBank/DDBJ databases">
        <authorList>
            <person name="King R."/>
        </authorList>
    </citation>
    <scope>NUCLEOTIDE SEQUENCE</scope>
</reference>
<dbReference type="Gene3D" id="3.40.50.300">
    <property type="entry name" value="P-loop containing nucleotide triphosphate hydrolases"/>
    <property type="match status" value="1"/>
</dbReference>
<dbReference type="InterPro" id="IPR027417">
    <property type="entry name" value="P-loop_NTPase"/>
</dbReference>
<dbReference type="KEGG" id="btab:109032707"/>
<protein>
    <recommendedName>
        <fullName evidence="6">Protein SMG9</fullName>
    </recommendedName>
</protein>
<evidence type="ECO:0000256" key="2">
    <source>
        <dbReference type="ARBA" id="ARBA00023161"/>
    </source>
</evidence>
<evidence type="ECO:0000256" key="3">
    <source>
        <dbReference type="SAM" id="MobiDB-lite"/>
    </source>
</evidence>
<dbReference type="InterPro" id="IPR039177">
    <property type="entry name" value="SMG9"/>
</dbReference>
<dbReference type="EMBL" id="OU963868">
    <property type="protein sequence ID" value="CAH0392813.1"/>
    <property type="molecule type" value="Genomic_DNA"/>
</dbReference>
<evidence type="ECO:0000313" key="5">
    <source>
        <dbReference type="Proteomes" id="UP001152759"/>
    </source>
</evidence>
<feature type="compositionally biased region" description="Polar residues" evidence="3">
    <location>
        <begin position="242"/>
        <end position="255"/>
    </location>
</feature>
<gene>
    <name evidence="4" type="ORF">BEMITA_LOCUS11285</name>
</gene>
<keyword evidence="2" id="KW-0866">Nonsense-mediated mRNA decay</keyword>
<accession>A0A9P0AL70</accession>
<dbReference type="PANTHER" id="PTHR14270:SF0">
    <property type="entry name" value="NONSENSE-MEDIATED MRNA DECAY FACTOR SMG9"/>
    <property type="match status" value="1"/>
</dbReference>
<feature type="region of interest" description="Disordered" evidence="3">
    <location>
        <begin position="229"/>
        <end position="255"/>
    </location>
</feature>
<dbReference type="GO" id="GO:0000184">
    <property type="term" value="P:nuclear-transcribed mRNA catabolic process, nonsense-mediated decay"/>
    <property type="evidence" value="ECO:0007669"/>
    <property type="project" value="UniProtKB-KW"/>
</dbReference>
<feature type="compositionally biased region" description="Polar residues" evidence="3">
    <location>
        <begin position="101"/>
        <end position="115"/>
    </location>
</feature>
<sequence length="460" mass="51815">MAFYDRGKESRKKSNFYGSKDKDDKFFNSRRLPIILTKPDSERDKDKDKGSKSRSSTQDSSEKSVPSQPTILLKTREGDGRALSPSQKTARQKKDVEPTYQLATKTSNTDTTSSLLPLPEMKQSIKLIDENCQFCGDGLLEYLSEQTDFLVIGCIGPQSAGKSTIMSHLTSTTPTNWNIFKPQTIEQEEVGLHGTNGVDVFVTSNRVILLDTQPILSPSVLDKLIQQDNKKSLGNPGPPNHNAFSSMNDRSATPTTEFGTVENAVEINSLQITGFLLSVCHTVICIQDWFFDPNVFRFLQSAEMLKPATTTLQDDVMVEYFPQVVFLQNKARVSDFNQENISTMQDVINQTFLRSRLQIQSGVGIATGNVIKHLNPMTCGDPINLYLLPNFYNEENPNHFKNNTGFADLMLQFKRQLLGITKHPLTHTALTEKNWFHYASKVWDGIKKSPFYSEYSRLLP</sequence>
<evidence type="ECO:0008006" key="6">
    <source>
        <dbReference type="Google" id="ProtNLM"/>
    </source>
</evidence>
<organism evidence="4 5">
    <name type="scientific">Bemisia tabaci</name>
    <name type="common">Sweetpotato whitefly</name>
    <name type="synonym">Aleurodes tabaci</name>
    <dbReference type="NCBI Taxonomy" id="7038"/>
    <lineage>
        <taxon>Eukaryota</taxon>
        <taxon>Metazoa</taxon>
        <taxon>Ecdysozoa</taxon>
        <taxon>Arthropoda</taxon>
        <taxon>Hexapoda</taxon>
        <taxon>Insecta</taxon>
        <taxon>Pterygota</taxon>
        <taxon>Neoptera</taxon>
        <taxon>Paraneoptera</taxon>
        <taxon>Hemiptera</taxon>
        <taxon>Sternorrhyncha</taxon>
        <taxon>Aleyrodoidea</taxon>
        <taxon>Aleyrodidae</taxon>
        <taxon>Aleyrodinae</taxon>
        <taxon>Bemisia</taxon>
    </lineage>
</organism>
<name>A0A9P0AL70_BEMTA</name>
<dbReference type="AlphaFoldDB" id="A0A9P0AL70"/>
<feature type="region of interest" description="Disordered" evidence="3">
    <location>
        <begin position="1"/>
        <end position="115"/>
    </location>
</feature>
<feature type="compositionally biased region" description="Basic and acidic residues" evidence="3">
    <location>
        <begin position="39"/>
        <end position="51"/>
    </location>
</feature>
<evidence type="ECO:0000313" key="4">
    <source>
        <dbReference type="EMBL" id="CAH0392813.1"/>
    </source>
</evidence>
<keyword evidence="5" id="KW-1185">Reference proteome</keyword>